<evidence type="ECO:0000256" key="1">
    <source>
        <dbReference type="SAM" id="MobiDB-lite"/>
    </source>
</evidence>
<dbReference type="WBParaSite" id="nRc.2.0.1.t04970-RA">
    <property type="protein sequence ID" value="nRc.2.0.1.t04970-RA"/>
    <property type="gene ID" value="nRc.2.0.1.g04970"/>
</dbReference>
<evidence type="ECO:0000259" key="2">
    <source>
        <dbReference type="Pfam" id="PF01682"/>
    </source>
</evidence>
<dbReference type="AlphaFoldDB" id="A0A915HUB5"/>
<dbReference type="Pfam" id="PF01682">
    <property type="entry name" value="DB"/>
    <property type="match status" value="1"/>
</dbReference>
<protein>
    <recommendedName>
        <fullName evidence="2">Domain of unknown function DB domain-containing protein</fullName>
    </recommendedName>
</protein>
<reference evidence="4" key="1">
    <citation type="submission" date="2022-11" db="UniProtKB">
        <authorList>
            <consortium name="WormBaseParasite"/>
        </authorList>
    </citation>
    <scope>IDENTIFICATION</scope>
</reference>
<evidence type="ECO:0000313" key="3">
    <source>
        <dbReference type="Proteomes" id="UP000887565"/>
    </source>
</evidence>
<dbReference type="Proteomes" id="UP000887565">
    <property type="component" value="Unplaced"/>
</dbReference>
<organism evidence="3 4">
    <name type="scientific">Romanomermis culicivorax</name>
    <name type="common">Nematode worm</name>
    <dbReference type="NCBI Taxonomy" id="13658"/>
    <lineage>
        <taxon>Eukaryota</taxon>
        <taxon>Metazoa</taxon>
        <taxon>Ecdysozoa</taxon>
        <taxon>Nematoda</taxon>
        <taxon>Enoplea</taxon>
        <taxon>Dorylaimia</taxon>
        <taxon>Mermithida</taxon>
        <taxon>Mermithoidea</taxon>
        <taxon>Mermithidae</taxon>
        <taxon>Romanomermis</taxon>
    </lineage>
</organism>
<evidence type="ECO:0000313" key="4">
    <source>
        <dbReference type="WBParaSite" id="nRc.2.0.1.t04970-RA"/>
    </source>
</evidence>
<name>A0A915HUB5_ROMCU</name>
<dbReference type="InterPro" id="IPR002602">
    <property type="entry name" value="DB"/>
</dbReference>
<keyword evidence="3" id="KW-1185">Reference proteome</keyword>
<accession>A0A915HUB5</accession>
<dbReference type="PANTHER" id="PTHR21679">
    <property type="entry name" value="DOMAIN OF UNKNOWN FUNCTION DB DOMAIN-CONTAINING PROTEIN-RELATED"/>
    <property type="match status" value="1"/>
</dbReference>
<feature type="compositionally biased region" description="Basic and acidic residues" evidence="1">
    <location>
        <begin position="53"/>
        <end position="69"/>
    </location>
</feature>
<feature type="domain" description="Domain of unknown function DB" evidence="2">
    <location>
        <begin position="100"/>
        <end position="223"/>
    </location>
</feature>
<dbReference type="PANTHER" id="PTHR21679:SF5">
    <property type="entry name" value="DOMAIN OF UNKNOWN FUNCTION DB DOMAIN-CONTAINING PROTEIN"/>
    <property type="match status" value="1"/>
</dbReference>
<proteinExistence type="predicted"/>
<feature type="region of interest" description="Disordered" evidence="1">
    <location>
        <begin position="53"/>
        <end position="83"/>
    </location>
</feature>
<sequence>MTIHYLYREGQKKRLMLTLIAFEWMKLNMWRYIVFCFIPLITVDCCFPGLTSDEKSEGRSVKLKDDSKPNIKSSRNVPEQKKFGEPKVSLETANSRFQACCKNVELLGDCLKVCRYDIDKTKNFLLFNELKNPPEEKCAIQLTTIFDAFFKKNCSAENIFTYIQCASGGERSRDVTECCQKSQIFEGKGNNCRPFCRQDPPAFQIHRNVTACGFRINKIMDCYWLGMRP</sequence>